<dbReference type="EMBL" id="VSWD01000009">
    <property type="protein sequence ID" value="KAK3092898.1"/>
    <property type="molecule type" value="Genomic_DNA"/>
</dbReference>
<dbReference type="SUPFAM" id="SSF52540">
    <property type="entry name" value="P-loop containing nucleoside triphosphate hydrolases"/>
    <property type="match status" value="1"/>
</dbReference>
<evidence type="ECO:0000313" key="3">
    <source>
        <dbReference type="EMBL" id="KAK3092898.1"/>
    </source>
</evidence>
<name>A0AA88Y5H1_PINIB</name>
<comment type="similarity">
    <text evidence="1">Belongs to the protein kinase superfamily. TKL Ser/Thr protein kinase family. ROCO subfamily.</text>
</comment>
<accession>A0AA88Y5H1</accession>
<keyword evidence="4" id="KW-1185">Reference proteome</keyword>
<dbReference type="SUPFAM" id="SSF56112">
    <property type="entry name" value="Protein kinase-like (PK-like)"/>
    <property type="match status" value="1"/>
</dbReference>
<evidence type="ECO:0000256" key="1">
    <source>
        <dbReference type="ARBA" id="ARBA00008171"/>
    </source>
</evidence>
<dbReference type="InterPro" id="IPR011009">
    <property type="entry name" value="Kinase-like_dom_sf"/>
</dbReference>
<reference evidence="3" key="1">
    <citation type="submission" date="2019-08" db="EMBL/GenBank/DDBJ databases">
        <title>The improved chromosome-level genome for the pearl oyster Pinctada fucata martensii using PacBio sequencing and Hi-C.</title>
        <authorList>
            <person name="Zheng Z."/>
        </authorList>
    </citation>
    <scope>NUCLEOTIDE SEQUENCE</scope>
    <source>
        <strain evidence="3">ZZ-2019</strain>
        <tissue evidence="3">Adductor muscle</tissue>
    </source>
</reference>
<dbReference type="InterPro" id="IPR001245">
    <property type="entry name" value="Ser-Thr/Tyr_kinase_cat_dom"/>
</dbReference>
<sequence length="319" mass="36428">MHICVFYFKHPSSILGEVSSGKSTFINNLIGEDLLPSKLQHSTAVICRIRNSEEKVIQLTDGHGQVVKTIECDNATEARGHLMTYADKNQCQTDCMYSYVDILWPVPFLNVSKDGEMKIMITLTDKYSRASAPYHCHGSIKSITRMKVYKGEDDVFPSLFESTHATSQKYGIGKNTSDFRKSEPDFDEYPVLPTHIAPEFIMGIERLYTREADMYSLGILLWEITYDIRAYVCHTPLAPTSTLEEFLNFLHRGGRPDLWKGQLNPNQLKKVIESSWQQDPKRRSSAHDILERLKQMKAAEKTEHQASLCDFLSSDESDM</sequence>
<dbReference type="InterPro" id="IPR045063">
    <property type="entry name" value="Dynamin_N"/>
</dbReference>
<dbReference type="Pfam" id="PF07714">
    <property type="entry name" value="PK_Tyr_Ser-Thr"/>
    <property type="match status" value="1"/>
</dbReference>
<evidence type="ECO:0000259" key="2">
    <source>
        <dbReference type="PROSITE" id="PS50011"/>
    </source>
</evidence>
<evidence type="ECO:0000313" key="4">
    <source>
        <dbReference type="Proteomes" id="UP001186944"/>
    </source>
</evidence>
<dbReference type="AlphaFoldDB" id="A0AA88Y5H1"/>
<protein>
    <recommendedName>
        <fullName evidence="2">Protein kinase domain-containing protein</fullName>
    </recommendedName>
</protein>
<proteinExistence type="inferred from homology"/>
<organism evidence="3 4">
    <name type="scientific">Pinctada imbricata</name>
    <name type="common">Atlantic pearl-oyster</name>
    <name type="synonym">Pinctada martensii</name>
    <dbReference type="NCBI Taxonomy" id="66713"/>
    <lineage>
        <taxon>Eukaryota</taxon>
        <taxon>Metazoa</taxon>
        <taxon>Spiralia</taxon>
        <taxon>Lophotrochozoa</taxon>
        <taxon>Mollusca</taxon>
        <taxon>Bivalvia</taxon>
        <taxon>Autobranchia</taxon>
        <taxon>Pteriomorphia</taxon>
        <taxon>Pterioida</taxon>
        <taxon>Pterioidea</taxon>
        <taxon>Pteriidae</taxon>
        <taxon>Pinctada</taxon>
    </lineage>
</organism>
<comment type="caution">
    <text evidence="3">The sequence shown here is derived from an EMBL/GenBank/DDBJ whole genome shotgun (WGS) entry which is preliminary data.</text>
</comment>
<dbReference type="PANTHER" id="PTHR26392:SF92">
    <property type="entry name" value="PROTEIN KINASE DOMAIN-CONTAINING PROTEIN"/>
    <property type="match status" value="1"/>
</dbReference>
<dbReference type="GO" id="GO:0005524">
    <property type="term" value="F:ATP binding"/>
    <property type="evidence" value="ECO:0007669"/>
    <property type="project" value="InterPro"/>
</dbReference>
<dbReference type="Pfam" id="PF00350">
    <property type="entry name" value="Dynamin_N"/>
    <property type="match status" value="1"/>
</dbReference>
<feature type="domain" description="Protein kinase" evidence="2">
    <location>
        <begin position="9"/>
        <end position="296"/>
    </location>
</feature>
<gene>
    <name evidence="3" type="ORF">FSP39_008568</name>
</gene>
<dbReference type="Proteomes" id="UP001186944">
    <property type="component" value="Unassembled WGS sequence"/>
</dbReference>
<dbReference type="Gene3D" id="1.10.510.10">
    <property type="entry name" value="Transferase(Phosphotransferase) domain 1"/>
    <property type="match status" value="1"/>
</dbReference>
<dbReference type="PANTHER" id="PTHR26392">
    <property type="entry name" value="MITOGEN-ACTIVATED PROTEIN KINASE KINASE KINASE 7-RELATED"/>
    <property type="match status" value="1"/>
</dbReference>
<dbReference type="InterPro" id="IPR000719">
    <property type="entry name" value="Prot_kinase_dom"/>
</dbReference>
<dbReference type="GO" id="GO:0004672">
    <property type="term" value="F:protein kinase activity"/>
    <property type="evidence" value="ECO:0007669"/>
    <property type="project" value="InterPro"/>
</dbReference>
<dbReference type="PROSITE" id="PS50011">
    <property type="entry name" value="PROTEIN_KINASE_DOM"/>
    <property type="match status" value="1"/>
</dbReference>
<dbReference type="Gene3D" id="3.40.50.300">
    <property type="entry name" value="P-loop containing nucleotide triphosphate hydrolases"/>
    <property type="match status" value="1"/>
</dbReference>
<dbReference type="InterPro" id="IPR027417">
    <property type="entry name" value="P-loop_NTPase"/>
</dbReference>